<dbReference type="AlphaFoldDB" id="A0A016S862"/>
<dbReference type="GO" id="GO:0009306">
    <property type="term" value="P:protein secretion"/>
    <property type="evidence" value="ECO:0007669"/>
    <property type="project" value="TreeGrafter"/>
</dbReference>
<gene>
    <name evidence="2" type="primary">Acey_s0272.g929</name>
    <name evidence="2" type="synonym">Acey-ekl-6</name>
    <name evidence="2" type="ORF">Y032_0272g929</name>
</gene>
<reference evidence="3" key="1">
    <citation type="journal article" date="2015" name="Nat. Genet.">
        <title>The genome and transcriptome of the zoonotic hookworm Ancylostoma ceylanicum identify infection-specific gene families.</title>
        <authorList>
            <person name="Schwarz E.M."/>
            <person name="Hu Y."/>
            <person name="Antoshechkin I."/>
            <person name="Miller M.M."/>
            <person name="Sternberg P.W."/>
            <person name="Aroian R.V."/>
        </authorList>
    </citation>
    <scope>NUCLEOTIDE SEQUENCE</scope>
    <source>
        <strain evidence="3">HY135</strain>
    </source>
</reference>
<feature type="transmembrane region" description="Helical" evidence="1">
    <location>
        <begin position="112"/>
        <end position="132"/>
    </location>
</feature>
<evidence type="ECO:0000313" key="3">
    <source>
        <dbReference type="Proteomes" id="UP000024635"/>
    </source>
</evidence>
<dbReference type="SUPFAM" id="SSF48371">
    <property type="entry name" value="ARM repeat"/>
    <property type="match status" value="1"/>
</dbReference>
<dbReference type="InterPro" id="IPR016024">
    <property type="entry name" value="ARM-type_fold"/>
</dbReference>
<proteinExistence type="predicted"/>
<dbReference type="PANTHER" id="PTHR20959:SF1">
    <property type="entry name" value="TRANSPORT AND GOLGI ORGANIZATION PROTEIN 6 HOMOLOG"/>
    <property type="match status" value="1"/>
</dbReference>
<evidence type="ECO:0000256" key="1">
    <source>
        <dbReference type="SAM" id="Phobius"/>
    </source>
</evidence>
<accession>A0A016S862</accession>
<keyword evidence="3" id="KW-1185">Reference proteome</keyword>
<dbReference type="Proteomes" id="UP000024635">
    <property type="component" value="Unassembled WGS sequence"/>
</dbReference>
<dbReference type="OrthoDB" id="39591at2759"/>
<name>A0A016S862_9BILA</name>
<feature type="transmembrane region" description="Helical" evidence="1">
    <location>
        <begin position="84"/>
        <end position="100"/>
    </location>
</feature>
<dbReference type="Gene3D" id="1.25.10.10">
    <property type="entry name" value="Leucine-rich Repeat Variant"/>
    <property type="match status" value="1"/>
</dbReference>
<keyword evidence="1" id="KW-0472">Membrane</keyword>
<sequence length="142" mass="16311">MSPIWIDECAGVFLACFTEKDEILRASASQSLAELILACRGRNVEKYINEIFLVVERVISFDDSALVRRAAVNLLRQIIRSCDAKIFEVLLFSTLVIWLSNEKHISRSLVHGYGICIESSFVYGALILIMSCDYMRSWLWRR</sequence>
<dbReference type="EMBL" id="JARK01001608">
    <property type="protein sequence ID" value="EYB86838.1"/>
    <property type="molecule type" value="Genomic_DNA"/>
</dbReference>
<keyword evidence="1" id="KW-0812">Transmembrane</keyword>
<protein>
    <recommendedName>
        <fullName evidence="4">HEAT repeat protein</fullName>
    </recommendedName>
</protein>
<comment type="caution">
    <text evidence="2">The sequence shown here is derived from an EMBL/GenBank/DDBJ whole genome shotgun (WGS) entry which is preliminary data.</text>
</comment>
<keyword evidence="1" id="KW-1133">Transmembrane helix</keyword>
<evidence type="ECO:0008006" key="4">
    <source>
        <dbReference type="Google" id="ProtNLM"/>
    </source>
</evidence>
<dbReference type="InterPro" id="IPR011989">
    <property type="entry name" value="ARM-like"/>
</dbReference>
<evidence type="ECO:0000313" key="2">
    <source>
        <dbReference type="EMBL" id="EYB86838.1"/>
    </source>
</evidence>
<dbReference type="InterPro" id="IPR039600">
    <property type="entry name" value="TANGO6/Rtp1"/>
</dbReference>
<organism evidence="2 3">
    <name type="scientific">Ancylostoma ceylanicum</name>
    <dbReference type="NCBI Taxonomy" id="53326"/>
    <lineage>
        <taxon>Eukaryota</taxon>
        <taxon>Metazoa</taxon>
        <taxon>Ecdysozoa</taxon>
        <taxon>Nematoda</taxon>
        <taxon>Chromadorea</taxon>
        <taxon>Rhabditida</taxon>
        <taxon>Rhabditina</taxon>
        <taxon>Rhabditomorpha</taxon>
        <taxon>Strongyloidea</taxon>
        <taxon>Ancylostomatidae</taxon>
        <taxon>Ancylostomatinae</taxon>
        <taxon>Ancylostoma</taxon>
    </lineage>
</organism>
<dbReference type="PANTHER" id="PTHR20959">
    <property type="entry name" value="TRANSPORT AND GOLGI ORGANIZATION PROTEIN 6 FAMILY MEMBER"/>
    <property type="match status" value="1"/>
</dbReference>